<proteinExistence type="predicted"/>
<reference evidence="2" key="2">
    <citation type="submission" date="2020-09" db="EMBL/GenBank/DDBJ databases">
        <authorList>
            <person name="Sun Q."/>
            <person name="Zhou Y."/>
        </authorList>
    </citation>
    <scope>NUCLEOTIDE SEQUENCE</scope>
    <source>
        <strain evidence="2">CGMCC 1.16134</strain>
    </source>
</reference>
<organism evidence="2 3">
    <name type="scientific">Paenibacillus albidus</name>
    <dbReference type="NCBI Taxonomy" id="2041023"/>
    <lineage>
        <taxon>Bacteria</taxon>
        <taxon>Bacillati</taxon>
        <taxon>Bacillota</taxon>
        <taxon>Bacilli</taxon>
        <taxon>Bacillales</taxon>
        <taxon>Paenibacillaceae</taxon>
        <taxon>Paenibacillus</taxon>
    </lineage>
</organism>
<dbReference type="Pfam" id="PF00144">
    <property type="entry name" value="Beta-lactamase"/>
    <property type="match status" value="1"/>
</dbReference>
<name>A0A917CXQ4_9BACL</name>
<reference evidence="2" key="1">
    <citation type="journal article" date="2014" name="Int. J. Syst. Evol. Microbiol.">
        <title>Complete genome sequence of Corynebacterium casei LMG S-19264T (=DSM 44701T), isolated from a smear-ripened cheese.</title>
        <authorList>
            <consortium name="US DOE Joint Genome Institute (JGI-PGF)"/>
            <person name="Walter F."/>
            <person name="Albersmeier A."/>
            <person name="Kalinowski J."/>
            <person name="Ruckert C."/>
        </authorList>
    </citation>
    <scope>NUCLEOTIDE SEQUENCE</scope>
    <source>
        <strain evidence="2">CGMCC 1.16134</strain>
    </source>
</reference>
<gene>
    <name evidence="2" type="ORF">GCM10010912_55180</name>
</gene>
<accession>A0A917CXQ4</accession>
<dbReference type="SUPFAM" id="SSF56601">
    <property type="entry name" value="beta-lactamase/transpeptidase-like"/>
    <property type="match status" value="1"/>
</dbReference>
<dbReference type="Proteomes" id="UP000637643">
    <property type="component" value="Unassembled WGS sequence"/>
</dbReference>
<comment type="caution">
    <text evidence="2">The sequence shown here is derived from an EMBL/GenBank/DDBJ whole genome shotgun (WGS) entry which is preliminary data.</text>
</comment>
<dbReference type="EMBL" id="BMKR01000035">
    <property type="protein sequence ID" value="GGG03460.1"/>
    <property type="molecule type" value="Genomic_DNA"/>
</dbReference>
<evidence type="ECO:0000259" key="1">
    <source>
        <dbReference type="Pfam" id="PF00144"/>
    </source>
</evidence>
<evidence type="ECO:0000313" key="2">
    <source>
        <dbReference type="EMBL" id="GGG03460.1"/>
    </source>
</evidence>
<dbReference type="AlphaFoldDB" id="A0A917CXQ4"/>
<dbReference type="Gene3D" id="3.40.710.10">
    <property type="entry name" value="DD-peptidase/beta-lactamase superfamily"/>
    <property type="match status" value="1"/>
</dbReference>
<dbReference type="PANTHER" id="PTHR46825:SF7">
    <property type="entry name" value="D-ALANYL-D-ALANINE CARBOXYPEPTIDASE"/>
    <property type="match status" value="1"/>
</dbReference>
<dbReference type="RefSeq" id="WP_189030600.1">
    <property type="nucleotide sequence ID" value="NZ_BMKR01000035.1"/>
</dbReference>
<dbReference type="InterPro" id="IPR001466">
    <property type="entry name" value="Beta-lactam-related"/>
</dbReference>
<keyword evidence="3" id="KW-1185">Reference proteome</keyword>
<dbReference type="InterPro" id="IPR012338">
    <property type="entry name" value="Beta-lactam/transpept-like"/>
</dbReference>
<dbReference type="InterPro" id="IPR050491">
    <property type="entry name" value="AmpC-like"/>
</dbReference>
<sequence length="397" mass="44308">MPTVYIVFISAGLLFLLLYVVYRVSSKPITTEEAKAHLDSYFTKLLHQSRQQTGLQVLVESKGFHYSFTAGSISAGNGATIAPNQPFHTASIGKVFTAVLIMKLAEQGQLSIHDPLTAYLPGTALTNLFVYKGTDYAEQVTLKQLLGHTSGVADYLEDPVSGSPAFLELLVSNPGRFWTPDQLVDFTRQHQQATGIPGTRYHYSDTGYILLGQIIEAVTGASFSANLHKEIFGPLQMDDSYLMFYSEPHNQPKLQIQDIWLNGTEISTYQSLSCDWAGGGIITTPKDLMIFQKKLRNGQLLRPDSLREMESFSHKFRTGLHYGLGMMEVRFEEFFFMLKGLPRLKGHIGILATHMFSYPDSDTHIVMNFGSTAAMVRSFKALIEIVNTLKKIRSVDI</sequence>
<protein>
    <recommendedName>
        <fullName evidence="1">Beta-lactamase-related domain-containing protein</fullName>
    </recommendedName>
</protein>
<evidence type="ECO:0000313" key="3">
    <source>
        <dbReference type="Proteomes" id="UP000637643"/>
    </source>
</evidence>
<feature type="domain" description="Beta-lactamase-related" evidence="1">
    <location>
        <begin position="49"/>
        <end position="367"/>
    </location>
</feature>
<dbReference type="PANTHER" id="PTHR46825">
    <property type="entry name" value="D-ALANYL-D-ALANINE-CARBOXYPEPTIDASE/ENDOPEPTIDASE AMPH"/>
    <property type="match status" value="1"/>
</dbReference>